<keyword evidence="6 8" id="KW-1133">Transmembrane helix</keyword>
<evidence type="ECO:0000256" key="2">
    <source>
        <dbReference type="ARBA" id="ARBA00022448"/>
    </source>
</evidence>
<dbReference type="InterPro" id="IPR027417">
    <property type="entry name" value="P-loop_NTPase"/>
</dbReference>
<evidence type="ECO:0000259" key="9">
    <source>
        <dbReference type="PROSITE" id="PS50893"/>
    </source>
</evidence>
<feature type="transmembrane region" description="Helical" evidence="8">
    <location>
        <begin position="280"/>
        <end position="299"/>
    </location>
</feature>
<feature type="transmembrane region" description="Helical" evidence="8">
    <location>
        <begin position="102"/>
        <end position="124"/>
    </location>
</feature>
<evidence type="ECO:0000256" key="5">
    <source>
        <dbReference type="ARBA" id="ARBA00022840"/>
    </source>
</evidence>
<feature type="domain" description="ABC transmembrane type-1" evidence="10">
    <location>
        <begin position="98"/>
        <end position="294"/>
    </location>
</feature>
<dbReference type="Pfam" id="PF00005">
    <property type="entry name" value="ABC_tran"/>
    <property type="match status" value="1"/>
</dbReference>
<dbReference type="Gene3D" id="1.10.3720.10">
    <property type="entry name" value="MetI-like"/>
    <property type="match status" value="1"/>
</dbReference>
<reference evidence="11 12" key="1">
    <citation type="submission" date="2015-01" db="EMBL/GenBank/DDBJ databases">
        <title>Draft genome of the acidophilic iron oxidizer Acidithrix ferrooxidans strain Py-F3.</title>
        <authorList>
            <person name="Poehlein A."/>
            <person name="Eisen S."/>
            <person name="Schloemann M."/>
            <person name="Johnson B.D."/>
            <person name="Daniel R."/>
            <person name="Muehling M."/>
        </authorList>
    </citation>
    <scope>NUCLEOTIDE SEQUENCE [LARGE SCALE GENOMIC DNA]</scope>
    <source>
        <strain evidence="11 12">Py-F3</strain>
    </source>
</reference>
<feature type="transmembrane region" description="Helical" evidence="8">
    <location>
        <begin position="171"/>
        <end position="191"/>
    </location>
</feature>
<feature type="transmembrane region" description="Helical" evidence="8">
    <location>
        <begin position="57"/>
        <end position="82"/>
    </location>
</feature>
<dbReference type="STRING" id="1280514.AXFE_14660"/>
<dbReference type="InterPro" id="IPR050093">
    <property type="entry name" value="ABC_SmlMolc_Importer"/>
</dbReference>
<dbReference type="InterPro" id="IPR003593">
    <property type="entry name" value="AAA+_ATPase"/>
</dbReference>
<dbReference type="EMBL" id="JXYS01000032">
    <property type="protein sequence ID" value="KJF17671.1"/>
    <property type="molecule type" value="Genomic_DNA"/>
</dbReference>
<gene>
    <name evidence="11" type="primary">cysA2</name>
    <name evidence="11" type="ORF">AXFE_14660</name>
</gene>
<organism evidence="11 12">
    <name type="scientific">Acidithrix ferrooxidans</name>
    <dbReference type="NCBI Taxonomy" id="1280514"/>
    <lineage>
        <taxon>Bacteria</taxon>
        <taxon>Bacillati</taxon>
        <taxon>Actinomycetota</taxon>
        <taxon>Acidimicrobiia</taxon>
        <taxon>Acidimicrobiales</taxon>
        <taxon>Acidimicrobiaceae</taxon>
        <taxon>Acidithrix</taxon>
    </lineage>
</organism>
<name>A0A0D8HKT5_9ACTN</name>
<dbReference type="PANTHER" id="PTHR42781:SF4">
    <property type="entry name" value="SPERMIDINE_PUTRESCINE IMPORT ATP-BINDING PROTEIN POTA"/>
    <property type="match status" value="1"/>
</dbReference>
<dbReference type="EC" id="3.6.3.25" evidence="11"/>
<dbReference type="Pfam" id="PF00528">
    <property type="entry name" value="BPD_transp_1"/>
    <property type="match status" value="1"/>
</dbReference>
<feature type="transmembrane region" description="Helical" evidence="8">
    <location>
        <begin position="221"/>
        <end position="241"/>
    </location>
</feature>
<dbReference type="GO" id="GO:0005524">
    <property type="term" value="F:ATP binding"/>
    <property type="evidence" value="ECO:0007669"/>
    <property type="project" value="UniProtKB-KW"/>
</dbReference>
<dbReference type="Gene3D" id="3.40.50.300">
    <property type="entry name" value="P-loop containing nucleotide triphosphate hydrolases"/>
    <property type="match status" value="1"/>
</dbReference>
<evidence type="ECO:0000256" key="3">
    <source>
        <dbReference type="ARBA" id="ARBA00022692"/>
    </source>
</evidence>
<evidence type="ECO:0000256" key="4">
    <source>
        <dbReference type="ARBA" id="ARBA00022741"/>
    </source>
</evidence>
<dbReference type="SUPFAM" id="SSF52540">
    <property type="entry name" value="P-loop containing nucleoside triphosphate hydrolases"/>
    <property type="match status" value="1"/>
</dbReference>
<evidence type="ECO:0000313" key="12">
    <source>
        <dbReference type="Proteomes" id="UP000032360"/>
    </source>
</evidence>
<dbReference type="SUPFAM" id="SSF161098">
    <property type="entry name" value="MetI-like"/>
    <property type="match status" value="1"/>
</dbReference>
<dbReference type="GO" id="GO:0055085">
    <property type="term" value="P:transmembrane transport"/>
    <property type="evidence" value="ECO:0007669"/>
    <property type="project" value="InterPro"/>
</dbReference>
<keyword evidence="2 8" id="KW-0813">Transport</keyword>
<comment type="subcellular location">
    <subcellularLocation>
        <location evidence="8">Cell membrane</location>
        <topology evidence="8">Multi-pass membrane protein</topology>
    </subcellularLocation>
    <subcellularLocation>
        <location evidence="1">Membrane</location>
        <topology evidence="1">Multi-pass membrane protein</topology>
    </subcellularLocation>
</comment>
<comment type="similarity">
    <text evidence="8">Belongs to the binding-protein-dependent transport system permease family.</text>
</comment>
<dbReference type="GO" id="GO:0016887">
    <property type="term" value="F:ATP hydrolysis activity"/>
    <property type="evidence" value="ECO:0007669"/>
    <property type="project" value="InterPro"/>
</dbReference>
<comment type="caution">
    <text evidence="11">The sequence shown here is derived from an EMBL/GenBank/DDBJ whole genome shotgun (WGS) entry which is preliminary data.</text>
</comment>
<evidence type="ECO:0000259" key="10">
    <source>
        <dbReference type="PROSITE" id="PS50928"/>
    </source>
</evidence>
<evidence type="ECO:0000256" key="8">
    <source>
        <dbReference type="RuleBase" id="RU363032"/>
    </source>
</evidence>
<dbReference type="InterPro" id="IPR003439">
    <property type="entry name" value="ABC_transporter-like_ATP-bd"/>
</dbReference>
<feature type="transmembrane region" description="Helical" evidence="8">
    <location>
        <begin position="136"/>
        <end position="159"/>
    </location>
</feature>
<dbReference type="PROSITE" id="PS50893">
    <property type="entry name" value="ABC_TRANSPORTER_2"/>
    <property type="match status" value="1"/>
</dbReference>
<dbReference type="InterPro" id="IPR000515">
    <property type="entry name" value="MetI-like"/>
</dbReference>
<dbReference type="Proteomes" id="UP000032360">
    <property type="component" value="Unassembled WGS sequence"/>
</dbReference>
<dbReference type="InterPro" id="IPR035906">
    <property type="entry name" value="MetI-like_sf"/>
</dbReference>
<dbReference type="PROSITE" id="PS50928">
    <property type="entry name" value="ABC_TM1"/>
    <property type="match status" value="1"/>
</dbReference>
<protein>
    <submittedName>
        <fullName evidence="11">Sulfate/thiosulfate import ATP-binding protein CysA</fullName>
        <ecNumber evidence="11">3.6.3.25</ecNumber>
    </submittedName>
</protein>
<feature type="transmembrane region" description="Helical" evidence="8">
    <location>
        <begin position="247"/>
        <end position="268"/>
    </location>
</feature>
<proteinExistence type="inferred from homology"/>
<evidence type="ECO:0000256" key="7">
    <source>
        <dbReference type="ARBA" id="ARBA00023136"/>
    </source>
</evidence>
<accession>A0A0D8HKT5</accession>
<dbReference type="PANTHER" id="PTHR42781">
    <property type="entry name" value="SPERMIDINE/PUTRESCINE IMPORT ATP-BINDING PROTEIN POTA"/>
    <property type="match status" value="1"/>
</dbReference>
<keyword evidence="12" id="KW-1185">Reference proteome</keyword>
<keyword evidence="11" id="KW-0378">Hydrolase</keyword>
<keyword evidence="7 8" id="KW-0472">Membrane</keyword>
<evidence type="ECO:0000313" key="11">
    <source>
        <dbReference type="EMBL" id="KJF17671.1"/>
    </source>
</evidence>
<evidence type="ECO:0000256" key="6">
    <source>
        <dbReference type="ARBA" id="ARBA00022989"/>
    </source>
</evidence>
<dbReference type="SMART" id="SM00382">
    <property type="entry name" value="AAA"/>
    <property type="match status" value="1"/>
</dbReference>
<feature type="transmembrane region" description="Helical" evidence="8">
    <location>
        <begin position="24"/>
        <end position="45"/>
    </location>
</feature>
<evidence type="ECO:0000256" key="1">
    <source>
        <dbReference type="ARBA" id="ARBA00004141"/>
    </source>
</evidence>
<sequence>MWLSVARSEPIFNLKVSFSSSKPVLQIDCLIVGIGLVATGGRLRAEFITRDRTGNSLSFGVLALICIAFVVFPILGLAYYFLIHHSAPILWSSLFSAVVNSVVPSLVAITIGMIIAIPTGFFISRATSKGVAFLGFVLRLPLGVPPLVAGIMLLIVFGPNSPIGKVFHGRLTNTLIAITIAQLFASVPYVIEGSRGAFALLDEEVMVVADSLKMKLNRRLLSIYLPMVWSAIRSSLVLGYLRGFGEFGAVLLVAYNPTSLPIYTYVSFEGAGLPSTVTPVLVTLVISGTVAYLISRIAWPTKFIEGGFSYFRNQAKKRYQSNSKVERGDFVDGASFISVEGTVGGFELDINFTIEPGCSVILGPSGSGKTLTLHSLANHRINGVKLSIDGPLSGALQSSIGYVPQRLGLWPHMTVEQNLRLCIDVSGSDLEISEVLEGLDILELRGRMPKELSGGQYQRAAIARAMCSGGKLLILDEPLSALDLALRRSFLSLLAEHVKSKTPYLIMVTHDVDEALYLADSIVVMSHGEVLQQGTPSKIIDSPYNRAVAGIAGFDNIIIDRDQQGNGSLGDRAYFYSSDVVLAPIDVLVEVGLKVLGDYQVVETRPSTRGRLVTLSNGENTISGWIPPERITAYQNGEIVGVGIRKERYFRFPPE</sequence>
<keyword evidence="5 11" id="KW-0067">ATP-binding</keyword>
<keyword evidence="4" id="KW-0547">Nucleotide-binding</keyword>
<keyword evidence="3 8" id="KW-0812">Transmembrane</keyword>
<dbReference type="CDD" id="cd06261">
    <property type="entry name" value="TM_PBP2"/>
    <property type="match status" value="1"/>
</dbReference>
<feature type="domain" description="ABC transporter" evidence="9">
    <location>
        <begin position="331"/>
        <end position="552"/>
    </location>
</feature>
<dbReference type="GO" id="GO:0005886">
    <property type="term" value="C:plasma membrane"/>
    <property type="evidence" value="ECO:0007669"/>
    <property type="project" value="UniProtKB-SubCell"/>
</dbReference>
<dbReference type="AlphaFoldDB" id="A0A0D8HKT5"/>